<accession>A0A9W5ESP8</accession>
<comment type="caution">
    <text evidence="1">The sequence shown here is derived from an EMBL/GenBank/DDBJ whole genome shotgun (WGS) entry which is preliminary data.</text>
</comment>
<proteinExistence type="predicted"/>
<reference evidence="1 2" key="1">
    <citation type="submission" date="2015-11" db="EMBL/GenBank/DDBJ databases">
        <authorList>
            <consortium name="Pathogen Informatics"/>
        </authorList>
    </citation>
    <scope>NUCLEOTIDE SEQUENCE [LARGE SCALE GENOMIC DNA]</scope>
    <source>
        <strain evidence="1 2">007A-0283</strain>
    </source>
</reference>
<dbReference type="RefSeq" id="WP_059434464.1">
    <property type="nucleotide sequence ID" value="NZ_FAUY01000002.1"/>
</dbReference>
<name>A0A9W5ESP8_CAMHY</name>
<dbReference type="EMBL" id="FAVC01000001">
    <property type="protein sequence ID" value="CUU73952.1"/>
    <property type="molecule type" value="Genomic_DNA"/>
</dbReference>
<gene>
    <name evidence="1" type="ORF">ERS739223_00423</name>
</gene>
<evidence type="ECO:0000313" key="2">
    <source>
        <dbReference type="Proteomes" id="UP000052245"/>
    </source>
</evidence>
<sequence>MQDDNLIKQTCKELNLTYKQLGELIGYGEGAVKNSASTGNVSEPMQHAIKMYKRILELENELKNTNQIKQGLKEWLK</sequence>
<dbReference type="Proteomes" id="UP000052245">
    <property type="component" value="Unassembled WGS sequence"/>
</dbReference>
<evidence type="ECO:0000313" key="1">
    <source>
        <dbReference type="EMBL" id="CUU73952.1"/>
    </source>
</evidence>
<organism evidence="1 2">
    <name type="scientific">Campylobacter hyointestinalis subsp. hyointestinalis</name>
    <dbReference type="NCBI Taxonomy" id="91352"/>
    <lineage>
        <taxon>Bacteria</taxon>
        <taxon>Pseudomonadati</taxon>
        <taxon>Campylobacterota</taxon>
        <taxon>Epsilonproteobacteria</taxon>
        <taxon>Campylobacterales</taxon>
        <taxon>Campylobacteraceae</taxon>
        <taxon>Campylobacter</taxon>
    </lineage>
</organism>
<dbReference type="AlphaFoldDB" id="A0A9W5ESP8"/>
<protein>
    <submittedName>
        <fullName evidence="1">Uncharacterized protein</fullName>
    </submittedName>
</protein>